<evidence type="ECO:0000313" key="2">
    <source>
        <dbReference type="EMBL" id="MBB6084818.1"/>
    </source>
</evidence>
<dbReference type="Pfam" id="PF01161">
    <property type="entry name" value="PBP"/>
    <property type="match status" value="1"/>
</dbReference>
<evidence type="ECO:0000313" key="3">
    <source>
        <dbReference type="Proteomes" id="UP000541136"/>
    </source>
</evidence>
<dbReference type="InterPro" id="IPR036610">
    <property type="entry name" value="PEBP-like_sf"/>
</dbReference>
<dbReference type="InterPro" id="IPR005247">
    <property type="entry name" value="YbhB_YbcL/LppC-like"/>
</dbReference>
<dbReference type="EMBL" id="JACHIB010000017">
    <property type="protein sequence ID" value="MBB6084818.1"/>
    <property type="molecule type" value="Genomic_DNA"/>
</dbReference>
<dbReference type="Proteomes" id="UP000541136">
    <property type="component" value="Unassembled WGS sequence"/>
</dbReference>
<reference evidence="2 3" key="1">
    <citation type="submission" date="2020-08" db="EMBL/GenBank/DDBJ databases">
        <title>Genomic Encyclopedia of Type Strains, Phase IV (KMG-IV): sequencing the most valuable type-strain genomes for metagenomic binning, comparative biology and taxonomic classification.</title>
        <authorList>
            <person name="Goeker M."/>
        </authorList>
    </citation>
    <scope>NUCLEOTIDE SEQUENCE [LARGE SCALE GENOMIC DNA]</scope>
    <source>
        <strain evidence="2 3">DSM 12141</strain>
    </source>
</reference>
<evidence type="ECO:0008006" key="4">
    <source>
        <dbReference type="Google" id="ProtNLM"/>
    </source>
</evidence>
<evidence type="ECO:0000256" key="1">
    <source>
        <dbReference type="SAM" id="SignalP"/>
    </source>
</evidence>
<dbReference type="Gene3D" id="3.90.280.10">
    <property type="entry name" value="PEBP-like"/>
    <property type="match status" value="1"/>
</dbReference>
<proteinExistence type="predicted"/>
<dbReference type="CDD" id="cd00865">
    <property type="entry name" value="PEBP_bact_arch"/>
    <property type="match status" value="1"/>
</dbReference>
<sequence length="182" mass="19150">MMRTLFCALALCGLAATSQAAEFTLSSPDMRDGQPLTQVQVYDGFGCHGENRSPALAWHNPPAGTQSFAVTAYDPDAPSGSGWWHWTVFNIPATVHELPAGIGPDGKGLPTGAIQGRTDFGTSGFGGACPPEGDAPHRYQFTVWALKTATLPLDVQASGAMVGFMLRANSIGQARLTPVFGR</sequence>
<name>A0A7W9TQ31_CASDE</name>
<feature type="signal peptide" evidence="1">
    <location>
        <begin position="1"/>
        <end position="20"/>
    </location>
</feature>
<dbReference type="NCBIfam" id="TIGR00481">
    <property type="entry name" value="YbhB/YbcL family Raf kinase inhibitor-like protein"/>
    <property type="match status" value="1"/>
</dbReference>
<comment type="caution">
    <text evidence="2">The sequence shown here is derived from an EMBL/GenBank/DDBJ whole genome shotgun (WGS) entry which is preliminary data.</text>
</comment>
<feature type="chain" id="PRO_5031122218" description="YbhB/YbcL family Raf kinase inhibitor-like protein" evidence="1">
    <location>
        <begin position="21"/>
        <end position="182"/>
    </location>
</feature>
<protein>
    <recommendedName>
        <fullName evidence="4">YbhB/YbcL family Raf kinase inhibitor-like protein</fullName>
    </recommendedName>
</protein>
<dbReference type="AlphaFoldDB" id="A0A7W9TQ31"/>
<organism evidence="2 3">
    <name type="scientific">Castellaniella defragrans</name>
    <name type="common">Alcaligenes defragrans</name>
    <dbReference type="NCBI Taxonomy" id="75697"/>
    <lineage>
        <taxon>Bacteria</taxon>
        <taxon>Pseudomonadati</taxon>
        <taxon>Pseudomonadota</taxon>
        <taxon>Betaproteobacteria</taxon>
        <taxon>Burkholderiales</taxon>
        <taxon>Alcaligenaceae</taxon>
        <taxon>Castellaniella</taxon>
    </lineage>
</organism>
<keyword evidence="1" id="KW-0732">Signal</keyword>
<dbReference type="PANTHER" id="PTHR30289:SF1">
    <property type="entry name" value="PEBP (PHOSPHATIDYLETHANOLAMINE-BINDING PROTEIN) FAMILY PROTEIN"/>
    <property type="match status" value="1"/>
</dbReference>
<dbReference type="SUPFAM" id="SSF49777">
    <property type="entry name" value="PEBP-like"/>
    <property type="match status" value="1"/>
</dbReference>
<gene>
    <name evidence="2" type="ORF">HNR28_002866</name>
</gene>
<dbReference type="InterPro" id="IPR008914">
    <property type="entry name" value="PEBP"/>
</dbReference>
<accession>A0A7W9TQ31</accession>
<dbReference type="PANTHER" id="PTHR30289">
    <property type="entry name" value="UNCHARACTERIZED PROTEIN YBCL-RELATED"/>
    <property type="match status" value="1"/>
</dbReference>